<reference evidence="3" key="1">
    <citation type="submission" date="2017-09" db="EMBL/GenBank/DDBJ databases">
        <title>Depth-based differentiation of microbial function through sediment-hosted aquifers and enrichment of novel symbionts in the deep terrestrial subsurface.</title>
        <authorList>
            <person name="Probst A.J."/>
            <person name="Ladd B."/>
            <person name="Jarett J.K."/>
            <person name="Geller-Mcgrath D.E."/>
            <person name="Sieber C.M.K."/>
            <person name="Emerson J.B."/>
            <person name="Anantharaman K."/>
            <person name="Thomas B.C."/>
            <person name="Malmstrom R."/>
            <person name="Stieglmeier M."/>
            <person name="Klingl A."/>
            <person name="Woyke T."/>
            <person name="Ryan C.M."/>
            <person name="Banfield J.F."/>
        </authorList>
    </citation>
    <scope>NUCLEOTIDE SEQUENCE [LARGE SCALE GENOMIC DNA]</scope>
</reference>
<dbReference type="EMBL" id="PFBG01000022">
    <property type="protein sequence ID" value="PIR85864.1"/>
    <property type="molecule type" value="Genomic_DNA"/>
</dbReference>
<gene>
    <name evidence="2" type="ORF">COU14_02060</name>
</gene>
<organism evidence="2 3">
    <name type="scientific">Candidatus Kaiserbacteria bacterium CG10_big_fil_rev_8_21_14_0_10_44_10</name>
    <dbReference type="NCBI Taxonomy" id="1974606"/>
    <lineage>
        <taxon>Bacteria</taxon>
        <taxon>Candidatus Kaiseribacteriota</taxon>
    </lineage>
</organism>
<protein>
    <submittedName>
        <fullName evidence="2">Uncharacterized protein</fullName>
    </submittedName>
</protein>
<keyword evidence="1" id="KW-1133">Transmembrane helix</keyword>
<dbReference type="Proteomes" id="UP000229612">
    <property type="component" value="Unassembled WGS sequence"/>
</dbReference>
<dbReference type="AlphaFoldDB" id="A0A2H0UHH0"/>
<name>A0A2H0UHH0_9BACT</name>
<sequence>MEPNIQTKLSELETKIDAVYVSVEKTRKYFQITMWVTIAMVVLPLVALLFIIPAFIRSYTSALEGLL</sequence>
<evidence type="ECO:0000313" key="2">
    <source>
        <dbReference type="EMBL" id="PIR85864.1"/>
    </source>
</evidence>
<proteinExistence type="predicted"/>
<keyword evidence="1" id="KW-0472">Membrane</keyword>
<evidence type="ECO:0000256" key="1">
    <source>
        <dbReference type="SAM" id="Phobius"/>
    </source>
</evidence>
<evidence type="ECO:0000313" key="3">
    <source>
        <dbReference type="Proteomes" id="UP000229612"/>
    </source>
</evidence>
<accession>A0A2H0UHH0</accession>
<keyword evidence="1" id="KW-0812">Transmembrane</keyword>
<comment type="caution">
    <text evidence="2">The sequence shown here is derived from an EMBL/GenBank/DDBJ whole genome shotgun (WGS) entry which is preliminary data.</text>
</comment>
<feature type="transmembrane region" description="Helical" evidence="1">
    <location>
        <begin position="32"/>
        <end position="56"/>
    </location>
</feature>